<keyword evidence="2" id="KW-0808">Transferase</keyword>
<dbReference type="CDD" id="cd02440">
    <property type="entry name" value="AdoMet_MTases"/>
    <property type="match status" value="1"/>
</dbReference>
<dbReference type="RefSeq" id="WP_145080223.1">
    <property type="nucleotide sequence ID" value="NZ_CP036425.1"/>
</dbReference>
<dbReference type="Gene3D" id="3.40.50.150">
    <property type="entry name" value="Vaccinia Virus protein VP39"/>
    <property type="match status" value="1"/>
</dbReference>
<dbReference type="AlphaFoldDB" id="A0A517YYB9"/>
<dbReference type="GO" id="GO:0032259">
    <property type="term" value="P:methylation"/>
    <property type="evidence" value="ECO:0007669"/>
    <property type="project" value="UniProtKB-KW"/>
</dbReference>
<dbReference type="KEGG" id="pcor:KS4_32960"/>
<accession>A0A517YYB9</accession>
<evidence type="ECO:0000313" key="3">
    <source>
        <dbReference type="Proteomes" id="UP000317369"/>
    </source>
</evidence>
<dbReference type="SUPFAM" id="SSF53335">
    <property type="entry name" value="S-adenosyl-L-methionine-dependent methyltransferases"/>
    <property type="match status" value="1"/>
</dbReference>
<dbReference type="EC" id="2.1.1.235" evidence="2"/>
<evidence type="ECO:0000259" key="1">
    <source>
        <dbReference type="Pfam" id="PF13649"/>
    </source>
</evidence>
<dbReference type="Proteomes" id="UP000317369">
    <property type="component" value="Chromosome"/>
</dbReference>
<dbReference type="EMBL" id="CP036425">
    <property type="protein sequence ID" value="QDU35216.1"/>
    <property type="molecule type" value="Genomic_DNA"/>
</dbReference>
<dbReference type="Gene3D" id="2.20.25.110">
    <property type="entry name" value="S-adenosyl-L-methionine-dependent methyltransferases"/>
    <property type="match status" value="1"/>
</dbReference>
<gene>
    <name evidence="2" type="primary">tylM1</name>
    <name evidence="2" type="ORF">KS4_32960</name>
</gene>
<dbReference type="InterPro" id="IPR041698">
    <property type="entry name" value="Methyltransf_25"/>
</dbReference>
<keyword evidence="2" id="KW-0489">Methyltransferase</keyword>
<name>A0A517YYB9_9BACT</name>
<organism evidence="2 3">
    <name type="scientific">Poriferisphaera corsica</name>
    <dbReference type="NCBI Taxonomy" id="2528020"/>
    <lineage>
        <taxon>Bacteria</taxon>
        <taxon>Pseudomonadati</taxon>
        <taxon>Planctomycetota</taxon>
        <taxon>Phycisphaerae</taxon>
        <taxon>Phycisphaerales</taxon>
        <taxon>Phycisphaeraceae</taxon>
        <taxon>Poriferisphaera</taxon>
    </lineage>
</organism>
<dbReference type="Pfam" id="PF13649">
    <property type="entry name" value="Methyltransf_25"/>
    <property type="match status" value="1"/>
</dbReference>
<proteinExistence type="predicted"/>
<reference evidence="2 3" key="1">
    <citation type="submission" date="2019-02" db="EMBL/GenBank/DDBJ databases">
        <title>Deep-cultivation of Planctomycetes and their phenomic and genomic characterization uncovers novel biology.</title>
        <authorList>
            <person name="Wiegand S."/>
            <person name="Jogler M."/>
            <person name="Boedeker C."/>
            <person name="Pinto D."/>
            <person name="Vollmers J."/>
            <person name="Rivas-Marin E."/>
            <person name="Kohn T."/>
            <person name="Peeters S.H."/>
            <person name="Heuer A."/>
            <person name="Rast P."/>
            <person name="Oberbeckmann S."/>
            <person name="Bunk B."/>
            <person name="Jeske O."/>
            <person name="Meyerdierks A."/>
            <person name="Storesund J.E."/>
            <person name="Kallscheuer N."/>
            <person name="Luecker S."/>
            <person name="Lage O.M."/>
            <person name="Pohl T."/>
            <person name="Merkel B.J."/>
            <person name="Hornburger P."/>
            <person name="Mueller R.-W."/>
            <person name="Bruemmer F."/>
            <person name="Labrenz M."/>
            <person name="Spormann A.M."/>
            <person name="Op den Camp H."/>
            <person name="Overmann J."/>
            <person name="Amann R."/>
            <person name="Jetten M.S.M."/>
            <person name="Mascher T."/>
            <person name="Medema M.H."/>
            <person name="Devos D.P."/>
            <person name="Kaster A.-K."/>
            <person name="Ovreas L."/>
            <person name="Rohde M."/>
            <person name="Galperin M.Y."/>
            <person name="Jogler C."/>
        </authorList>
    </citation>
    <scope>NUCLEOTIDE SEQUENCE [LARGE SCALE GENOMIC DNA]</scope>
    <source>
        <strain evidence="2 3">KS4</strain>
    </source>
</reference>
<protein>
    <submittedName>
        <fullName evidence="2">dTDP-3-amino-3,6-dideoxy-alpha-D-glucopyranose N,N-dimethyltransferase</fullName>
        <ecNumber evidence="2">2.1.1.235</ecNumber>
    </submittedName>
</protein>
<dbReference type="OrthoDB" id="9811589at2"/>
<dbReference type="GO" id="GO:0008168">
    <property type="term" value="F:methyltransferase activity"/>
    <property type="evidence" value="ECO:0007669"/>
    <property type="project" value="UniProtKB-KW"/>
</dbReference>
<sequence>MTDTKTTKRAGKYEPFDWYRTPLYYDMIFDEGTQDEADFIEAAAELYCANRRRGASALKIMEPACGSSRLVIELAKRGHTCSGFDLEPGMIEYSKKLLKKRGLKADLSVQDMTSFKYPRTKKFDVAHCVVSTFKYLIKEADARKHLELVAESLRPGGIYILGLHLTPEDQTGKLRERWTAHRGGEHVTCNIQSWPPDYRKRTEAIRSRLIVTPLKGSSPAGTCDPRWKVAETKETKYYESSWTFRTYNLKQLKSLIRSVPAFDHLATYDFNHDITYPIEFGSQLDNVLVLQKRQPPKAES</sequence>
<dbReference type="InterPro" id="IPR029063">
    <property type="entry name" value="SAM-dependent_MTases_sf"/>
</dbReference>
<evidence type="ECO:0000313" key="2">
    <source>
        <dbReference type="EMBL" id="QDU35216.1"/>
    </source>
</evidence>
<feature type="domain" description="Methyltransferase" evidence="1">
    <location>
        <begin position="60"/>
        <end position="157"/>
    </location>
</feature>
<keyword evidence="3" id="KW-1185">Reference proteome</keyword>